<gene>
    <name evidence="16" type="ORF">F8388_017822</name>
    <name evidence="15" type="ORF">G4B88_015838</name>
</gene>
<comment type="caution">
    <text evidence="15">The sequence shown here is derived from an EMBL/GenBank/DDBJ whole genome shotgun (WGS) entry which is preliminary data.</text>
</comment>
<dbReference type="InterPro" id="IPR037045">
    <property type="entry name" value="S8pro/Inhibitor_I9_sf"/>
</dbReference>
<evidence type="ECO:0000256" key="4">
    <source>
        <dbReference type="ARBA" id="ARBA00022523"/>
    </source>
</evidence>
<accession>A0A7J6EQ58</accession>
<evidence type="ECO:0000259" key="14">
    <source>
        <dbReference type="Pfam" id="PF17766"/>
    </source>
</evidence>
<dbReference type="Gene3D" id="3.30.70.80">
    <property type="entry name" value="Peptidase S8 propeptide/proteinase inhibitor I9"/>
    <property type="match status" value="1"/>
</dbReference>
<dbReference type="InterPro" id="IPR045051">
    <property type="entry name" value="SBT"/>
</dbReference>
<dbReference type="Gene3D" id="3.40.50.200">
    <property type="entry name" value="Peptidase S8/S53 domain"/>
    <property type="match status" value="1"/>
</dbReference>
<evidence type="ECO:0000256" key="9">
    <source>
        <dbReference type="PROSITE-ProRule" id="PRU01240"/>
    </source>
</evidence>
<comment type="function">
    <text evidence="1">Required for arbuscular mycorrhiza (AM) development during AM symbiosis with AM fungi (e.g. Glomeromycota intraradices).</text>
</comment>
<keyword evidence="6 10" id="KW-0732">Signal</keyword>
<dbReference type="InterPro" id="IPR003137">
    <property type="entry name" value="PA_domain"/>
</dbReference>
<proteinExistence type="inferred from homology"/>
<protein>
    <recommendedName>
        <fullName evidence="19">Subtilisin-like protease SBT5.6</fullName>
    </recommendedName>
</protein>
<dbReference type="Gene3D" id="2.60.40.2310">
    <property type="match status" value="1"/>
</dbReference>
<comment type="caution">
    <text evidence="9">Lacks conserved residue(s) required for the propagation of feature annotation.</text>
</comment>
<dbReference type="InterPro" id="IPR023828">
    <property type="entry name" value="Peptidase_S8_Ser-AS"/>
</dbReference>
<evidence type="ECO:0000256" key="1">
    <source>
        <dbReference type="ARBA" id="ARBA00002076"/>
    </source>
</evidence>
<dbReference type="Proteomes" id="UP000583929">
    <property type="component" value="Unassembled WGS sequence"/>
</dbReference>
<organism evidence="15 18">
    <name type="scientific">Cannabis sativa</name>
    <name type="common">Hemp</name>
    <name type="synonym">Marijuana</name>
    <dbReference type="NCBI Taxonomy" id="3483"/>
    <lineage>
        <taxon>Eukaryota</taxon>
        <taxon>Viridiplantae</taxon>
        <taxon>Streptophyta</taxon>
        <taxon>Embryophyta</taxon>
        <taxon>Tracheophyta</taxon>
        <taxon>Spermatophyta</taxon>
        <taxon>Magnoliopsida</taxon>
        <taxon>eudicotyledons</taxon>
        <taxon>Gunneridae</taxon>
        <taxon>Pentapetalae</taxon>
        <taxon>rosids</taxon>
        <taxon>fabids</taxon>
        <taxon>Rosales</taxon>
        <taxon>Cannabaceae</taxon>
        <taxon>Cannabis</taxon>
    </lineage>
</organism>
<evidence type="ECO:0000313" key="16">
    <source>
        <dbReference type="EMBL" id="KAF4365256.1"/>
    </source>
</evidence>
<dbReference type="Pfam" id="PF17766">
    <property type="entry name" value="fn3_6"/>
    <property type="match status" value="1"/>
</dbReference>
<dbReference type="PRINTS" id="PR00723">
    <property type="entry name" value="SUBTILISIN"/>
</dbReference>
<dbReference type="Pfam" id="PF05922">
    <property type="entry name" value="Inhibitor_I9"/>
    <property type="match status" value="1"/>
</dbReference>
<dbReference type="EMBL" id="JAATIQ010000346">
    <property type="protein sequence ID" value="KAF4360567.1"/>
    <property type="molecule type" value="Genomic_DNA"/>
</dbReference>
<evidence type="ECO:0000256" key="5">
    <source>
        <dbReference type="ARBA" id="ARBA00022670"/>
    </source>
</evidence>
<dbReference type="SUPFAM" id="SSF52743">
    <property type="entry name" value="Subtilisin-like"/>
    <property type="match status" value="1"/>
</dbReference>
<dbReference type="GO" id="GO:0009610">
    <property type="term" value="P:response to symbiotic fungus"/>
    <property type="evidence" value="ECO:0007669"/>
    <property type="project" value="UniProtKB-ARBA"/>
</dbReference>
<evidence type="ECO:0000256" key="10">
    <source>
        <dbReference type="SAM" id="SignalP"/>
    </source>
</evidence>
<reference evidence="17 18" key="1">
    <citation type="journal article" date="2020" name="bioRxiv">
        <title>Sequence and annotation of 42 cannabis genomes reveals extensive copy number variation in cannabinoid synthesis and pathogen resistance genes.</title>
        <authorList>
            <person name="Mckernan K.J."/>
            <person name="Helbert Y."/>
            <person name="Kane L.T."/>
            <person name="Ebling H."/>
            <person name="Zhang L."/>
            <person name="Liu B."/>
            <person name="Eaton Z."/>
            <person name="Mclaughlin S."/>
            <person name="Kingan S."/>
            <person name="Baybayan P."/>
            <person name="Concepcion G."/>
            <person name="Jordan M."/>
            <person name="Riva A."/>
            <person name="Barbazuk W."/>
            <person name="Harkins T."/>
        </authorList>
    </citation>
    <scope>NUCLEOTIDE SEQUENCE [LARGE SCALE GENOMIC DNA]</scope>
    <source>
        <strain evidence="17 18">cv. Jamaican Lion 4</strain>
        <strain evidence="15">Father</strain>
        <strain evidence="16">Mother</strain>
        <tissue evidence="15">Leaf</tissue>
    </source>
</reference>
<dbReference type="FunFam" id="3.50.30.30:FF:000005">
    <property type="entry name" value="subtilisin-like protease SBT1.5"/>
    <property type="match status" value="1"/>
</dbReference>
<dbReference type="EMBL" id="JAATIP010000160">
    <property type="protein sequence ID" value="KAF4365256.1"/>
    <property type="molecule type" value="Genomic_DNA"/>
</dbReference>
<dbReference type="InterPro" id="IPR036852">
    <property type="entry name" value="Peptidase_S8/S53_dom_sf"/>
</dbReference>
<evidence type="ECO:0000256" key="2">
    <source>
        <dbReference type="ARBA" id="ARBA00004271"/>
    </source>
</evidence>
<feature type="domain" description="Inhibitor I9" evidence="13">
    <location>
        <begin position="36"/>
        <end position="116"/>
    </location>
</feature>
<feature type="chain" id="PRO_5036205050" description="Subtilisin-like protease SBT5.6" evidence="10">
    <location>
        <begin position="30"/>
        <end position="779"/>
    </location>
</feature>
<feature type="domain" description="Subtilisin-like protease fibronectin type-III" evidence="14">
    <location>
        <begin position="675"/>
        <end position="776"/>
    </location>
</feature>
<keyword evidence="4" id="KW-0052">Apoplast</keyword>
<dbReference type="PROSITE" id="PS00138">
    <property type="entry name" value="SUBTILASE_SER"/>
    <property type="match status" value="1"/>
</dbReference>
<evidence type="ECO:0000259" key="12">
    <source>
        <dbReference type="Pfam" id="PF02225"/>
    </source>
</evidence>
<sequence length="779" mass="83939">MDKNGATLQFYHFLSIFIIINLSFSYCKAIEDHKEVYVVNLGGHSNNNINGVAKTLSEIEENHHSYLLSVKETEEDAKASLLYSYKHSFNGFAALLTPQQASKLSEMEEVVWISKSEPDKYTMHTTRSWEFSGLEENERIVNSNNHFGHMPADLLSKARYGEQVIVCGQNQRALVTKEWDQFQNHGREYLIGARYYLKGFEQYYGRLNTSEDYRSPRDKDGHGTHTASTVAGRTVHGASALGGFANGTASGGAPLARLAIYKVCWAIPGKQKAVGNTCFMEDMLAAMDDAIADGVHLMSISIGTTKPVNYSDDGIAIGALHAAKKNITVVCSAGNSGPGPGTLSNPAPWILTVGASSVDREFRAPVVLGNGQRIMGETVTPSKLRRKLYPLAYAADLAKPGVSRTNASLCLENSLSPEKAKGKIILCNRGNNSRVGKGKVVKQAGGVGYILGNDKASGGEVPCDAHFLPATALTYNNAMKVLKYIMSTKNPRAYIMPARTVLHTKPAPSVAGFSSRGPNVIEPNILKPDITAPGLNILAAWSGGDSPSKFSSDIDPRIVKYNILSGTSMSCPHVAAAVALLKAIHPTWSSAAIRSALMTTAGLTNNMGEGLSDETGGLANSFSYGAGYFRPAKAADPGLVYDASYVDYLLHFCNSGLQGADKSFKCPPNAPSAMELNYPSLSISKLVKTITVKRTVTNVGNAKSVYFFESKPPLGISVEASPSLLSFTHVGQKKSFTLTVKARSELLENKNSTKEYSFGWYSWLDGNHVVRSPIAVSLA</sequence>
<dbReference type="PROSITE" id="PS51892">
    <property type="entry name" value="SUBTILASE"/>
    <property type="match status" value="1"/>
</dbReference>
<dbReference type="GO" id="GO:0004252">
    <property type="term" value="F:serine-type endopeptidase activity"/>
    <property type="evidence" value="ECO:0007669"/>
    <property type="project" value="InterPro"/>
</dbReference>
<evidence type="ECO:0008006" key="19">
    <source>
        <dbReference type="Google" id="ProtNLM"/>
    </source>
</evidence>
<dbReference type="InterPro" id="IPR015500">
    <property type="entry name" value="Peptidase_S8_subtilisin-rel"/>
</dbReference>
<name>A0A7J6EQ58_CANSA</name>
<dbReference type="InterPro" id="IPR000209">
    <property type="entry name" value="Peptidase_S8/S53_dom"/>
</dbReference>
<keyword evidence="8" id="KW-0720">Serine protease</keyword>
<evidence type="ECO:0000313" key="15">
    <source>
        <dbReference type="EMBL" id="KAF4360567.1"/>
    </source>
</evidence>
<evidence type="ECO:0000259" key="11">
    <source>
        <dbReference type="Pfam" id="PF00082"/>
    </source>
</evidence>
<dbReference type="InterPro" id="IPR010259">
    <property type="entry name" value="S8pro/Inhibitor_I9"/>
</dbReference>
<dbReference type="Gene3D" id="3.50.30.30">
    <property type="match status" value="1"/>
</dbReference>
<evidence type="ECO:0000256" key="3">
    <source>
        <dbReference type="ARBA" id="ARBA00011073"/>
    </source>
</evidence>
<dbReference type="Pfam" id="PF00082">
    <property type="entry name" value="Peptidase_S8"/>
    <property type="match status" value="1"/>
</dbReference>
<evidence type="ECO:0000256" key="7">
    <source>
        <dbReference type="ARBA" id="ARBA00022801"/>
    </source>
</evidence>
<dbReference type="AlphaFoldDB" id="A0A7J6EQ58"/>
<evidence type="ECO:0000313" key="17">
    <source>
        <dbReference type="Proteomes" id="UP000525078"/>
    </source>
</evidence>
<keyword evidence="7" id="KW-0378">Hydrolase</keyword>
<dbReference type="Proteomes" id="UP000525078">
    <property type="component" value="Unassembled WGS sequence"/>
</dbReference>
<evidence type="ECO:0000256" key="6">
    <source>
        <dbReference type="ARBA" id="ARBA00022729"/>
    </source>
</evidence>
<evidence type="ECO:0000313" key="18">
    <source>
        <dbReference type="Proteomes" id="UP000583929"/>
    </source>
</evidence>
<dbReference type="InterPro" id="IPR041469">
    <property type="entry name" value="Subtilisin-like_FN3"/>
</dbReference>
<evidence type="ECO:0000256" key="8">
    <source>
        <dbReference type="ARBA" id="ARBA00022825"/>
    </source>
</evidence>
<dbReference type="GO" id="GO:0048046">
    <property type="term" value="C:apoplast"/>
    <property type="evidence" value="ECO:0007669"/>
    <property type="project" value="UniProtKB-SubCell"/>
</dbReference>
<feature type="domain" description="Peptidase S8/S53" evidence="11">
    <location>
        <begin position="206"/>
        <end position="627"/>
    </location>
</feature>
<dbReference type="GO" id="GO:0006508">
    <property type="term" value="P:proteolysis"/>
    <property type="evidence" value="ECO:0007669"/>
    <property type="project" value="UniProtKB-KW"/>
</dbReference>
<keyword evidence="18" id="KW-1185">Reference proteome</keyword>
<dbReference type="Pfam" id="PF02225">
    <property type="entry name" value="PA"/>
    <property type="match status" value="1"/>
</dbReference>
<dbReference type="CDD" id="cd02120">
    <property type="entry name" value="PA_subtilisin_like"/>
    <property type="match status" value="1"/>
</dbReference>
<feature type="domain" description="PA" evidence="12">
    <location>
        <begin position="400"/>
        <end position="479"/>
    </location>
</feature>
<dbReference type="PANTHER" id="PTHR10795">
    <property type="entry name" value="PROPROTEIN CONVERTASE SUBTILISIN/KEXIN"/>
    <property type="match status" value="1"/>
</dbReference>
<keyword evidence="5" id="KW-0645">Protease</keyword>
<comment type="similarity">
    <text evidence="3 9">Belongs to the peptidase S8 family.</text>
</comment>
<feature type="signal peptide" evidence="10">
    <location>
        <begin position="1"/>
        <end position="29"/>
    </location>
</feature>
<comment type="subcellular location">
    <subcellularLocation>
        <location evidence="2">Secreted</location>
        <location evidence="2">Extracellular space</location>
        <location evidence="2">Apoplast</location>
    </subcellularLocation>
</comment>
<evidence type="ECO:0000259" key="13">
    <source>
        <dbReference type="Pfam" id="PF05922"/>
    </source>
</evidence>